<keyword evidence="1" id="KW-0479">Metal-binding</keyword>
<feature type="region of interest" description="Disordered" evidence="5">
    <location>
        <begin position="82"/>
        <end position="111"/>
    </location>
</feature>
<evidence type="ECO:0000313" key="9">
    <source>
        <dbReference type="RefSeq" id="XP_065676455.1"/>
    </source>
</evidence>
<feature type="region of interest" description="Disordered" evidence="5">
    <location>
        <begin position="1263"/>
        <end position="1297"/>
    </location>
</feature>
<keyword evidence="3" id="KW-0862">Zinc</keyword>
<accession>A0ABM4DPE1</accession>
<evidence type="ECO:0000256" key="2">
    <source>
        <dbReference type="ARBA" id="ARBA00022771"/>
    </source>
</evidence>
<dbReference type="PANTHER" id="PTHR25462:SF296">
    <property type="entry name" value="MEIOTIC P26, ISOFORM F"/>
    <property type="match status" value="1"/>
</dbReference>
<feature type="domain" description="RING-type" evidence="6">
    <location>
        <begin position="145"/>
        <end position="187"/>
    </location>
</feature>
<sequence length="1454" mass="168352">MIRDRGKKEKKNYHNECAAKCKILKEISESECSTETKNQTNKHNNKLCSCRSCIGNLYTTSGRMVVIPSPALVNNDSHLETTETSEKQFLNKRNLKKKSRSHRSEKKELNQTRHNTFHLQNGLNANCNKKREMKKNKLKSVDPCCPLCTKPFICPILLPCAHTFCKDCVTVFVETSDGKKFSCPVCTTDISLMGSDEELFCPNFIILKTIESDECDSNLCSVCDLNQEARYFCEECSDLLCHECKERHRVVKNTKKHEVKRITSDTDIPNVVKKRYFCSEHEKEQLLLHCLYCQQSVCRECALVNHYGDKHNCIPIVEAAKRYREVLRRNLYSLKSRSPNLQLSLMDVKRVKKLLKDQVRSVRKEVGESIKRILKNVKEKEQALYQNLVQAYRIKAKSLNKHRDTILIELEQFEAASRLLQQLEHHENNVEMLQMKTTIDKTLTNLEKPGYSFNLEQETLMFRSSEKEILAAIDRHGEIFRFCNKHKKETLNDMFCKHTVKNNSAKESSYIIICDFNTALSPPVWNFKDETGDMSNDRRDRARNHWRILRLRLNEIIGNFKNIRPQINESINLINDSLFKGVGKYKDFSLKPITPLSINKSNSEHDIKNIKVDKVFVVPNSLEMQSKTERAYSNWLLVQSKIYDIIDYGRMKGLISFNSRNTSLKSNRRRENRFILKVRRYRAKTLRARANWKILISKVSYKNHKNYYRSSISFLDDYRKDLIQTKQKAACNKTIAGKVRASANWLLVKARIKDIILIERHTTPLNTYKSNTIVQSTNSIQTKVTPTLSGENVKPGLTLTSLKSIKHDSNPKLDSKKKEIEKKQIFKAKLDQLSSSLDRLSFETFDVNSAIEQKSFFLLNQSKSFNCLNTDSLNNCDLLMKKNVSKEYTESSPVKLKEKLSKSMLNISETSKNLTECNNWDFLIKNGKSNEFLEITPIKTCAKPPKVKSKIPRPKRNSYESTEKEPNKNILKQQKSNENITTLKKSCQSNIPISSKSKNVRDRDKISNSAPNLSNSSYNDNIALENWINLIEKADALSLVADKEAFENWKLFFNSNKKTKNTLSESKEKEALKNWYEILKDPTSKEALQNWGEFLKDPTSKEALKNWHEFLKDPTSIEALKHWDEFLKDPTSKEALKHWDEFLKDPTSKEALKHWDEFLKDPTSKEALKHWDEFLKDPTSKEALKHWDEFLKDPTSKEALKRWDALLKDATSKNIIEKESNYKDGNTKKNNSTSSNKINNLEMADDTQTFLYWEKLIEGKIIRDNPSPNQESNLEKNFNEPNDKDCRLKSPSASTSSIKSKSSSVYKFIKQRITSRKSLNNKIDTPDNVIHSKDGRIIQMNVKDSNNVFQELQVKLTSPDATILSTHVTKNSDGTFTVYCCPSIDNDFRMVVTINCEQFTKQHQVFNIHGSFATMKKKERDLACKTISLFRWHLTPGLLTKRGDKVIARVVRKA</sequence>
<dbReference type="Pfam" id="PF13445">
    <property type="entry name" value="zf-RING_UBOX"/>
    <property type="match status" value="1"/>
</dbReference>
<feature type="compositionally biased region" description="Basic and acidic residues" evidence="5">
    <location>
        <begin position="957"/>
        <end position="967"/>
    </location>
</feature>
<evidence type="ECO:0000256" key="3">
    <source>
        <dbReference type="ARBA" id="ARBA00022833"/>
    </source>
</evidence>
<name>A0ABM4DPE1_HYDVU</name>
<dbReference type="InterPro" id="IPR027370">
    <property type="entry name" value="Znf-RING_euk"/>
</dbReference>
<feature type="region of interest" description="Disordered" evidence="5">
    <location>
        <begin position="992"/>
        <end position="1012"/>
    </location>
</feature>
<dbReference type="Proteomes" id="UP001652625">
    <property type="component" value="Chromosome 15"/>
</dbReference>
<feature type="domain" description="B box-type" evidence="7">
    <location>
        <begin position="215"/>
        <end position="262"/>
    </location>
</feature>
<evidence type="ECO:0000256" key="5">
    <source>
        <dbReference type="SAM" id="MobiDB-lite"/>
    </source>
</evidence>
<protein>
    <submittedName>
        <fullName evidence="9">Uncharacterized protein LOC136092350</fullName>
    </submittedName>
</protein>
<evidence type="ECO:0000313" key="8">
    <source>
        <dbReference type="Proteomes" id="UP001652625"/>
    </source>
</evidence>
<dbReference type="PANTHER" id="PTHR25462">
    <property type="entry name" value="BONUS, ISOFORM C-RELATED"/>
    <property type="match status" value="1"/>
</dbReference>
<dbReference type="InterPro" id="IPR013083">
    <property type="entry name" value="Znf_RING/FYVE/PHD"/>
</dbReference>
<dbReference type="InterPro" id="IPR017907">
    <property type="entry name" value="Znf_RING_CS"/>
</dbReference>
<dbReference type="Gene3D" id="3.30.160.60">
    <property type="entry name" value="Classic Zinc Finger"/>
    <property type="match status" value="1"/>
</dbReference>
<organism evidence="8 9">
    <name type="scientific">Hydra vulgaris</name>
    <name type="common">Hydra</name>
    <name type="synonym">Hydra attenuata</name>
    <dbReference type="NCBI Taxonomy" id="6087"/>
    <lineage>
        <taxon>Eukaryota</taxon>
        <taxon>Metazoa</taxon>
        <taxon>Cnidaria</taxon>
        <taxon>Hydrozoa</taxon>
        <taxon>Hydroidolina</taxon>
        <taxon>Anthoathecata</taxon>
        <taxon>Aplanulata</taxon>
        <taxon>Hydridae</taxon>
        <taxon>Hydra</taxon>
    </lineage>
</organism>
<feature type="compositionally biased region" description="Basic and acidic residues" evidence="5">
    <location>
        <begin position="1273"/>
        <end position="1288"/>
    </location>
</feature>
<evidence type="ECO:0000256" key="4">
    <source>
        <dbReference type="PROSITE-ProRule" id="PRU00024"/>
    </source>
</evidence>
<feature type="domain" description="B box-type" evidence="7">
    <location>
        <begin position="273"/>
        <end position="316"/>
    </location>
</feature>
<dbReference type="InterPro" id="IPR000315">
    <property type="entry name" value="Znf_B-box"/>
</dbReference>
<dbReference type="CDD" id="cd19789">
    <property type="entry name" value="Bbox2_TRIM56_C-V"/>
    <property type="match status" value="1"/>
</dbReference>
<dbReference type="InterPro" id="IPR001841">
    <property type="entry name" value="Znf_RING"/>
</dbReference>
<proteinExistence type="predicted"/>
<dbReference type="RefSeq" id="XP_065676455.1">
    <property type="nucleotide sequence ID" value="XM_065820383.1"/>
</dbReference>
<dbReference type="PROSITE" id="PS50089">
    <property type="entry name" value="ZF_RING_2"/>
    <property type="match status" value="1"/>
</dbReference>
<dbReference type="InterPro" id="IPR047153">
    <property type="entry name" value="TRIM45/56/19-like"/>
</dbReference>
<dbReference type="SMART" id="SM00184">
    <property type="entry name" value="RING"/>
    <property type="match status" value="1"/>
</dbReference>
<dbReference type="Pfam" id="PF00643">
    <property type="entry name" value="zf-B_box"/>
    <property type="match status" value="1"/>
</dbReference>
<feature type="region of interest" description="Disordered" evidence="5">
    <location>
        <begin position="944"/>
        <end position="978"/>
    </location>
</feature>
<gene>
    <name evidence="9" type="primary">LOC136092350</name>
</gene>
<dbReference type="PROSITE" id="PS00518">
    <property type="entry name" value="ZF_RING_1"/>
    <property type="match status" value="1"/>
</dbReference>
<keyword evidence="2 4" id="KW-0863">Zinc-finger</keyword>
<dbReference type="Gene3D" id="3.30.40.10">
    <property type="entry name" value="Zinc/RING finger domain, C3HC4 (zinc finger)"/>
    <property type="match status" value="1"/>
</dbReference>
<keyword evidence="8" id="KW-1185">Reference proteome</keyword>
<dbReference type="SMART" id="SM00336">
    <property type="entry name" value="BBOX"/>
    <property type="match status" value="2"/>
</dbReference>
<feature type="compositionally biased region" description="Basic residues" evidence="5">
    <location>
        <begin position="93"/>
        <end position="104"/>
    </location>
</feature>
<feature type="compositionally biased region" description="Basic residues" evidence="5">
    <location>
        <begin position="945"/>
        <end position="956"/>
    </location>
</feature>
<dbReference type="SUPFAM" id="SSF57850">
    <property type="entry name" value="RING/U-box"/>
    <property type="match status" value="1"/>
</dbReference>
<reference evidence="9" key="1">
    <citation type="submission" date="2025-08" db="UniProtKB">
        <authorList>
            <consortium name="RefSeq"/>
        </authorList>
    </citation>
    <scope>IDENTIFICATION</scope>
</reference>
<evidence type="ECO:0000259" key="6">
    <source>
        <dbReference type="PROSITE" id="PS50089"/>
    </source>
</evidence>
<dbReference type="SUPFAM" id="SSF57845">
    <property type="entry name" value="B-box zinc-binding domain"/>
    <property type="match status" value="1"/>
</dbReference>
<evidence type="ECO:0000256" key="1">
    <source>
        <dbReference type="ARBA" id="ARBA00022723"/>
    </source>
</evidence>
<dbReference type="GeneID" id="136092350"/>
<evidence type="ECO:0000259" key="7">
    <source>
        <dbReference type="PROSITE" id="PS50119"/>
    </source>
</evidence>
<dbReference type="PROSITE" id="PS50119">
    <property type="entry name" value="ZF_BBOX"/>
    <property type="match status" value="2"/>
</dbReference>